<evidence type="ECO:0000313" key="2">
    <source>
        <dbReference type="Proteomes" id="UP000799640"/>
    </source>
</evidence>
<keyword evidence="2" id="KW-1185">Reference proteome</keyword>
<sequence length="220" mass="23960">MTFCSSLRRRPSCGRLVAAIVADESRLGLKENSLQTHDLQIPLSRNDHLSILIVSPDGMSSSREASTIIRIERLAALTGCAHTLIVFLFPAIDVHARAPAANALSALQLRLCMLALNVPAVVLDSPEKLGALVTQYRESRRQNGPKPQVLDRLDLVRSCTMAPPMSDAALLRLTEAYPSFADMACMGADPRAKTTLEMTGMDEAEAEGMLAFWKEEWAVG</sequence>
<dbReference type="AlphaFoldDB" id="A0A6G1I7M4"/>
<dbReference type="EMBL" id="ML996689">
    <property type="protein sequence ID" value="KAF2404037.1"/>
    <property type="molecule type" value="Genomic_DNA"/>
</dbReference>
<reference evidence="1" key="1">
    <citation type="journal article" date="2020" name="Stud. Mycol.">
        <title>101 Dothideomycetes genomes: a test case for predicting lifestyles and emergence of pathogens.</title>
        <authorList>
            <person name="Haridas S."/>
            <person name="Albert R."/>
            <person name="Binder M."/>
            <person name="Bloem J."/>
            <person name="Labutti K."/>
            <person name="Salamov A."/>
            <person name="Andreopoulos B."/>
            <person name="Baker S."/>
            <person name="Barry K."/>
            <person name="Bills G."/>
            <person name="Bluhm B."/>
            <person name="Cannon C."/>
            <person name="Castanera R."/>
            <person name="Culley D."/>
            <person name="Daum C."/>
            <person name="Ezra D."/>
            <person name="Gonzalez J."/>
            <person name="Henrissat B."/>
            <person name="Kuo A."/>
            <person name="Liang C."/>
            <person name="Lipzen A."/>
            <person name="Lutzoni F."/>
            <person name="Magnuson J."/>
            <person name="Mondo S."/>
            <person name="Nolan M."/>
            <person name="Ohm R."/>
            <person name="Pangilinan J."/>
            <person name="Park H.-J."/>
            <person name="Ramirez L."/>
            <person name="Alfaro M."/>
            <person name="Sun H."/>
            <person name="Tritt A."/>
            <person name="Yoshinaga Y."/>
            <person name="Zwiers L.-H."/>
            <person name="Turgeon B."/>
            <person name="Goodwin S."/>
            <person name="Spatafora J."/>
            <person name="Crous P."/>
            <person name="Grigoriev I."/>
        </authorList>
    </citation>
    <scope>NUCLEOTIDE SEQUENCE</scope>
    <source>
        <strain evidence="1">CBS 262.69</strain>
    </source>
</reference>
<dbReference type="OrthoDB" id="2129069at2759"/>
<dbReference type="Proteomes" id="UP000799640">
    <property type="component" value="Unassembled WGS sequence"/>
</dbReference>
<organism evidence="1 2">
    <name type="scientific">Trichodelitschia bisporula</name>
    <dbReference type="NCBI Taxonomy" id="703511"/>
    <lineage>
        <taxon>Eukaryota</taxon>
        <taxon>Fungi</taxon>
        <taxon>Dikarya</taxon>
        <taxon>Ascomycota</taxon>
        <taxon>Pezizomycotina</taxon>
        <taxon>Dothideomycetes</taxon>
        <taxon>Dothideomycetes incertae sedis</taxon>
        <taxon>Phaeotrichales</taxon>
        <taxon>Phaeotrichaceae</taxon>
        <taxon>Trichodelitschia</taxon>
    </lineage>
</organism>
<accession>A0A6G1I7M4</accession>
<gene>
    <name evidence="1" type="ORF">EJ06DRAFT_547086</name>
</gene>
<proteinExistence type="predicted"/>
<protein>
    <submittedName>
        <fullName evidence="1">Uncharacterized protein</fullName>
    </submittedName>
</protein>
<evidence type="ECO:0000313" key="1">
    <source>
        <dbReference type="EMBL" id="KAF2404037.1"/>
    </source>
</evidence>
<name>A0A6G1I7M4_9PEZI</name>